<evidence type="ECO:0000259" key="3">
    <source>
        <dbReference type="Pfam" id="PF03981"/>
    </source>
</evidence>
<protein>
    <submittedName>
        <fullName evidence="4">Ubiquinol-cytochrome c chaperone</fullName>
    </submittedName>
</protein>
<comment type="similarity">
    <text evidence="2">Belongs to the UPF0174 family.</text>
</comment>
<keyword evidence="5" id="KW-1185">Reference proteome</keyword>
<evidence type="ECO:0000313" key="5">
    <source>
        <dbReference type="Proteomes" id="UP001156882"/>
    </source>
</evidence>
<dbReference type="InterPro" id="IPR014569">
    <property type="entry name" value="Ubq_cyt-c_CBP3-rel"/>
</dbReference>
<proteinExistence type="inferred from homology"/>
<dbReference type="PANTHER" id="PTHR12184">
    <property type="entry name" value="UBIQUINOL-CYTOCHROME C REDUCTASE COMPLEX ASSEMBLY FACTOR 1 FAMILY MEMBER"/>
    <property type="match status" value="1"/>
</dbReference>
<dbReference type="Proteomes" id="UP001156882">
    <property type="component" value="Unassembled WGS sequence"/>
</dbReference>
<dbReference type="PANTHER" id="PTHR12184:SF1">
    <property type="entry name" value="UBIQUINOL-CYTOCHROME-C REDUCTASE COMPLEX ASSEMBLY FACTOR 1"/>
    <property type="match status" value="1"/>
</dbReference>
<feature type="domain" description="Ubiquinol-cytochrome c chaperone" evidence="3">
    <location>
        <begin position="35"/>
        <end position="166"/>
    </location>
</feature>
<organism evidence="4 5">
    <name type="scientific">Labrys miyagiensis</name>
    <dbReference type="NCBI Taxonomy" id="346912"/>
    <lineage>
        <taxon>Bacteria</taxon>
        <taxon>Pseudomonadati</taxon>
        <taxon>Pseudomonadota</taxon>
        <taxon>Alphaproteobacteria</taxon>
        <taxon>Hyphomicrobiales</taxon>
        <taxon>Xanthobacteraceae</taxon>
        <taxon>Labrys</taxon>
    </lineage>
</organism>
<gene>
    <name evidence="4" type="ORF">GCM10007874_42080</name>
</gene>
<evidence type="ECO:0000256" key="1">
    <source>
        <dbReference type="ARBA" id="ARBA00006407"/>
    </source>
</evidence>
<dbReference type="RefSeq" id="WP_284314245.1">
    <property type="nucleotide sequence ID" value="NZ_BSPC01000045.1"/>
</dbReference>
<reference evidence="5" key="1">
    <citation type="journal article" date="2019" name="Int. J. Syst. Evol. Microbiol.">
        <title>The Global Catalogue of Microorganisms (GCM) 10K type strain sequencing project: providing services to taxonomists for standard genome sequencing and annotation.</title>
        <authorList>
            <consortium name="The Broad Institute Genomics Platform"/>
            <consortium name="The Broad Institute Genome Sequencing Center for Infectious Disease"/>
            <person name="Wu L."/>
            <person name="Ma J."/>
        </authorList>
    </citation>
    <scope>NUCLEOTIDE SEQUENCE [LARGE SCALE GENOMIC DNA]</scope>
    <source>
        <strain evidence="5">NBRC 101365</strain>
    </source>
</reference>
<evidence type="ECO:0000256" key="2">
    <source>
        <dbReference type="ARBA" id="ARBA00006436"/>
    </source>
</evidence>
<comment type="caution">
    <text evidence="4">The sequence shown here is derived from an EMBL/GenBank/DDBJ whole genome shotgun (WGS) entry which is preliminary data.</text>
</comment>
<dbReference type="EMBL" id="BSPC01000045">
    <property type="protein sequence ID" value="GLS21191.1"/>
    <property type="molecule type" value="Genomic_DNA"/>
</dbReference>
<accession>A0ABQ6CLF7</accession>
<sequence>MFGLFRNKERDAQISRLYDQILAQSRDPVLFTDGRVPDTVEGRIDMMLLHLFLLMHRLNDEKGEIHELARGVCDRFFAELDRAMREMGVGDLSVPKKMRKVADIYTGCSAAYGKALVSSDKAELPEALLRNIYGRNAERRGEAQALADYIRRASEALAGVPADALVCDAIPFPSPPLTLGASA</sequence>
<dbReference type="InterPro" id="IPR007129">
    <property type="entry name" value="Ubiqinol_cyt_c_chaperone_CPB3"/>
</dbReference>
<dbReference type="Pfam" id="PF03981">
    <property type="entry name" value="Ubiq_cyt_C_chap"/>
    <property type="match status" value="1"/>
</dbReference>
<dbReference type="InterPro" id="IPR021150">
    <property type="entry name" value="Ubiq_cyt_c_chap"/>
</dbReference>
<dbReference type="PIRSF" id="PIRSF032079">
    <property type="entry name" value="UCP032079"/>
    <property type="match status" value="1"/>
</dbReference>
<name>A0ABQ6CLF7_9HYPH</name>
<comment type="similarity">
    <text evidence="1">Belongs to the CBP3 family.</text>
</comment>
<evidence type="ECO:0000313" key="4">
    <source>
        <dbReference type="EMBL" id="GLS21191.1"/>
    </source>
</evidence>